<dbReference type="EMBL" id="JANBUW010002208">
    <property type="protein sequence ID" value="KAJ2841360.1"/>
    <property type="molecule type" value="Genomic_DNA"/>
</dbReference>
<reference evidence="2" key="1">
    <citation type="submission" date="2022-07" db="EMBL/GenBank/DDBJ databases">
        <title>Phylogenomic reconstructions and comparative analyses of Kickxellomycotina fungi.</title>
        <authorList>
            <person name="Reynolds N.K."/>
            <person name="Stajich J.E."/>
            <person name="Barry K."/>
            <person name="Grigoriev I.V."/>
            <person name="Crous P."/>
            <person name="Smith M.E."/>
        </authorList>
    </citation>
    <scope>NUCLEOTIDE SEQUENCE</scope>
    <source>
        <strain evidence="2">NRRL 1566</strain>
    </source>
</reference>
<dbReference type="AlphaFoldDB" id="A0A9W8I4P3"/>
<keyword evidence="3" id="KW-1185">Reference proteome</keyword>
<comment type="caution">
    <text evidence="2">The sequence shown here is derived from an EMBL/GenBank/DDBJ whole genome shotgun (WGS) entry which is preliminary data.</text>
</comment>
<feature type="region of interest" description="Disordered" evidence="1">
    <location>
        <begin position="133"/>
        <end position="276"/>
    </location>
</feature>
<feature type="non-terminal residue" evidence="2">
    <location>
        <position position="1"/>
    </location>
</feature>
<evidence type="ECO:0000313" key="3">
    <source>
        <dbReference type="Proteomes" id="UP001139887"/>
    </source>
</evidence>
<evidence type="ECO:0000313" key="2">
    <source>
        <dbReference type="EMBL" id="KAJ2841360.1"/>
    </source>
</evidence>
<feature type="compositionally biased region" description="Low complexity" evidence="1">
    <location>
        <begin position="24"/>
        <end position="35"/>
    </location>
</feature>
<accession>A0A9W8I4P3</accession>
<feature type="compositionally biased region" description="Polar residues" evidence="1">
    <location>
        <begin position="267"/>
        <end position="276"/>
    </location>
</feature>
<sequence length="276" mass="29539">TTRWKRRGRLGLAKPKRFDSSAPSDDNSIEIDSSNAGPSPADSLEFMGNSSGSVDQKLGEMRFAERSPPRSFASGFGSIESIDKRNSVVSLDEAVAHDVEHTFQGSRTRMAARNSGFLTESQEAVSLGTSTVAASGSYEAKASVRTMETSDISMNSNSQSRPQSPEQSSTARAPMSEIKGILAPNSAGRRMDAKPTAISKDSNDSDPTSMRRVMSPPQSRQRLPVPIQSPDHASPAASDVAGSPKLWNHHSQSRHQSPRQQALGRTGASTAIKQEA</sequence>
<feature type="region of interest" description="Disordered" evidence="1">
    <location>
        <begin position="1"/>
        <end position="57"/>
    </location>
</feature>
<feature type="compositionally biased region" description="Basic residues" evidence="1">
    <location>
        <begin position="247"/>
        <end position="257"/>
    </location>
</feature>
<feature type="non-terminal residue" evidence="2">
    <location>
        <position position="276"/>
    </location>
</feature>
<dbReference type="Proteomes" id="UP001139887">
    <property type="component" value="Unassembled WGS sequence"/>
</dbReference>
<protein>
    <submittedName>
        <fullName evidence="2">Uncharacterized protein</fullName>
    </submittedName>
</protein>
<proteinExistence type="predicted"/>
<name>A0A9W8I4P3_9FUNG</name>
<dbReference type="OrthoDB" id="5584901at2759"/>
<organism evidence="2 3">
    <name type="scientific">Coemansia brasiliensis</name>
    <dbReference type="NCBI Taxonomy" id="2650707"/>
    <lineage>
        <taxon>Eukaryota</taxon>
        <taxon>Fungi</taxon>
        <taxon>Fungi incertae sedis</taxon>
        <taxon>Zoopagomycota</taxon>
        <taxon>Kickxellomycotina</taxon>
        <taxon>Kickxellomycetes</taxon>
        <taxon>Kickxellales</taxon>
        <taxon>Kickxellaceae</taxon>
        <taxon>Coemansia</taxon>
    </lineage>
</organism>
<gene>
    <name evidence="2" type="ORF">IWW36_006283</name>
</gene>
<evidence type="ECO:0000256" key="1">
    <source>
        <dbReference type="SAM" id="MobiDB-lite"/>
    </source>
</evidence>
<feature type="compositionally biased region" description="Low complexity" evidence="1">
    <location>
        <begin position="153"/>
        <end position="169"/>
    </location>
</feature>